<dbReference type="EMBL" id="SIRE01000015">
    <property type="protein sequence ID" value="TBL76038.1"/>
    <property type="molecule type" value="Genomic_DNA"/>
</dbReference>
<reference evidence="2 3" key="1">
    <citation type="submission" date="2019-02" db="EMBL/GenBank/DDBJ databases">
        <title>Paenibacillus sp. nov., isolated from surface-sterilized tissue of Thalictrum simplex L.</title>
        <authorList>
            <person name="Tuo L."/>
        </authorList>
    </citation>
    <scope>NUCLEOTIDE SEQUENCE [LARGE SCALE GENOMIC DNA]</scope>
    <source>
        <strain evidence="2 3">N2SHLJ1</strain>
    </source>
</reference>
<dbReference type="InterPro" id="IPR011047">
    <property type="entry name" value="Quinoprotein_ADH-like_sf"/>
</dbReference>
<feature type="chain" id="PRO_5020951150" description="PQQ-binding-like beta-propeller repeat protein" evidence="1">
    <location>
        <begin position="29"/>
        <end position="472"/>
    </location>
</feature>
<dbReference type="Gene3D" id="2.130.10.10">
    <property type="entry name" value="YVTN repeat-like/Quinoprotein amine dehydrogenase"/>
    <property type="match status" value="1"/>
</dbReference>
<organism evidence="2 3">
    <name type="scientific">Paenibacillus thalictri</name>
    <dbReference type="NCBI Taxonomy" id="2527873"/>
    <lineage>
        <taxon>Bacteria</taxon>
        <taxon>Bacillati</taxon>
        <taxon>Bacillota</taxon>
        <taxon>Bacilli</taxon>
        <taxon>Bacillales</taxon>
        <taxon>Paenibacillaceae</taxon>
        <taxon>Paenibacillus</taxon>
    </lineage>
</organism>
<evidence type="ECO:0008006" key="4">
    <source>
        <dbReference type="Google" id="ProtNLM"/>
    </source>
</evidence>
<protein>
    <recommendedName>
        <fullName evidence="4">PQQ-binding-like beta-propeller repeat protein</fullName>
    </recommendedName>
</protein>
<accession>A0A4Q9DP93</accession>
<dbReference type="Proteomes" id="UP000293142">
    <property type="component" value="Unassembled WGS sequence"/>
</dbReference>
<evidence type="ECO:0000313" key="3">
    <source>
        <dbReference type="Proteomes" id="UP000293142"/>
    </source>
</evidence>
<dbReference type="OrthoDB" id="9794322at2"/>
<dbReference type="SUPFAM" id="SSF50998">
    <property type="entry name" value="Quinoprotein alcohol dehydrogenase-like"/>
    <property type="match status" value="1"/>
</dbReference>
<evidence type="ECO:0000256" key="1">
    <source>
        <dbReference type="SAM" id="SignalP"/>
    </source>
</evidence>
<evidence type="ECO:0000313" key="2">
    <source>
        <dbReference type="EMBL" id="TBL76038.1"/>
    </source>
</evidence>
<dbReference type="RefSeq" id="WP_131015383.1">
    <property type="nucleotide sequence ID" value="NZ_SIRE01000015.1"/>
</dbReference>
<feature type="signal peptide" evidence="1">
    <location>
        <begin position="1"/>
        <end position="28"/>
    </location>
</feature>
<gene>
    <name evidence="2" type="ORF">EYB31_21030</name>
</gene>
<name>A0A4Q9DP93_9BACL</name>
<dbReference type="AlphaFoldDB" id="A0A4Q9DP93"/>
<sequence length="472" mass="52014">MGKLKYAGLCLAVASMLTVWPAPLPAHASADKPDTYSITHSWATPTRAELFLDSRNNPPLAKISAVSQIMLDAQGNAIIGMRVSSEYISVVSYTPAGEQRWSTDLFVEDAVQKHASNVYIQLSPDGQIYVLSSPADGIDPSLSNSVYVMDAATGELLWDKMMAQGDSCDLQPALSGGAVIGCKKFVYKLDAAGELQSKFTLPGSRHNRPVRNLLAGLRETSTVNVTLGTLLTVEGYGYTGQDVFLHLFNDDGERRYTVNLSEWYGDNAQKWLPKMLVLSDQSMALIMNVPGSKQTVVHYVSSGGELLWTRELPERTPIFASGDRIYYMTADAVALFNREDGQDQARFEASSLKSAYYNMYSGNIGDPVINDYVIAKAQNSKGTSVWLLDPATLKPLADLQPADPKSLFTLDAVEGSYYLLQNIAAMTDIQFDMRTGSIYQDGIFGDNHSLEGSRHFMYRNRIEHYDVIGQER</sequence>
<keyword evidence="1" id="KW-0732">Signal</keyword>
<dbReference type="InterPro" id="IPR015943">
    <property type="entry name" value="WD40/YVTN_repeat-like_dom_sf"/>
</dbReference>
<proteinExistence type="predicted"/>
<keyword evidence="3" id="KW-1185">Reference proteome</keyword>
<comment type="caution">
    <text evidence="2">The sequence shown here is derived from an EMBL/GenBank/DDBJ whole genome shotgun (WGS) entry which is preliminary data.</text>
</comment>